<protein>
    <submittedName>
        <fullName evidence="1">Uncharacterized protein</fullName>
    </submittedName>
</protein>
<sequence length="513" mass="57532">NASMNTYPKENIFTKTSSNMPKNVKSVKRDVLESNKQCYTKPRLLIMSDSHGKNLSNIIQQKTNMNVTAVVRSGAMLSGVVREVNELTLGYNQNDFVLVIGGTNNVEGTSVKDVLNDFGTLLEMTKNTNLIVASLPMRHDKPNLDDKISLINEQLINRIKSAATNIRLLELHLLPRDLYTRQGMHFNRKGKRKIGEEVLRLLRDCCFNHAAITKKKISQPSPEYPVIIVEEDMNTVIHKLRDQNKIAFAHCISADFHSNRHMSAGVATTFKKHFNTPLASEFVSERLTYQLLNGTSVYGLVTKPTYNSKPTVQDYDTAFKNLTQHIKQRELSLLVCSPMGCVRDNIPLELFITKLYQLHLNTSVKIMVVVSDEHSTRVLRNGLTYLDFVKGLRSQLEIMVRKDSTENFSSDKTSLQGSTTNLCCSDIETTLEGPTTSMDDQLHSPTGTPVSSLLNCLISDSEVQGFTTPIVTKPQCPLDLINSLHDQSQNPNLNLPSNSDEVKNFMSEPTKIT</sequence>
<accession>A0A1B6JW58</accession>
<dbReference type="InterPro" id="IPR036514">
    <property type="entry name" value="SGNH_hydro_sf"/>
</dbReference>
<dbReference type="InterPro" id="IPR043472">
    <property type="entry name" value="Macro_dom-like"/>
</dbReference>
<dbReference type="Gene3D" id="3.40.50.1110">
    <property type="entry name" value="SGNH hydrolase"/>
    <property type="match status" value="1"/>
</dbReference>
<feature type="non-terminal residue" evidence="1">
    <location>
        <position position="1"/>
    </location>
</feature>
<dbReference type="SUPFAM" id="SSF52949">
    <property type="entry name" value="Macro domain-like"/>
    <property type="match status" value="1"/>
</dbReference>
<name>A0A1B6JW58_9HEMI</name>
<reference evidence="1" key="1">
    <citation type="submission" date="2015-11" db="EMBL/GenBank/DDBJ databases">
        <title>De novo transcriptome assembly of four potential Pierce s Disease insect vectors from Arizona vineyards.</title>
        <authorList>
            <person name="Tassone E.E."/>
        </authorList>
    </citation>
    <scope>NUCLEOTIDE SEQUENCE</scope>
</reference>
<dbReference type="CDD" id="cd00229">
    <property type="entry name" value="SGNH_hydrolase"/>
    <property type="match status" value="1"/>
</dbReference>
<dbReference type="Gene3D" id="3.40.220.10">
    <property type="entry name" value="Leucine Aminopeptidase, subunit E, domain 1"/>
    <property type="match status" value="1"/>
</dbReference>
<proteinExistence type="predicted"/>
<evidence type="ECO:0000313" key="1">
    <source>
        <dbReference type="EMBL" id="JAT03431.1"/>
    </source>
</evidence>
<dbReference type="AlphaFoldDB" id="A0A1B6JW58"/>
<gene>
    <name evidence="1" type="ORF">g.11178</name>
</gene>
<organism evidence="1">
    <name type="scientific">Homalodisca liturata</name>
    <dbReference type="NCBI Taxonomy" id="320908"/>
    <lineage>
        <taxon>Eukaryota</taxon>
        <taxon>Metazoa</taxon>
        <taxon>Ecdysozoa</taxon>
        <taxon>Arthropoda</taxon>
        <taxon>Hexapoda</taxon>
        <taxon>Insecta</taxon>
        <taxon>Pterygota</taxon>
        <taxon>Neoptera</taxon>
        <taxon>Paraneoptera</taxon>
        <taxon>Hemiptera</taxon>
        <taxon>Auchenorrhyncha</taxon>
        <taxon>Membracoidea</taxon>
        <taxon>Cicadellidae</taxon>
        <taxon>Cicadellinae</taxon>
        <taxon>Proconiini</taxon>
        <taxon>Homalodisca</taxon>
    </lineage>
</organism>
<dbReference type="SUPFAM" id="SSF52266">
    <property type="entry name" value="SGNH hydrolase"/>
    <property type="match status" value="1"/>
</dbReference>
<dbReference type="EMBL" id="GECU01004276">
    <property type="protein sequence ID" value="JAT03431.1"/>
    <property type="molecule type" value="Transcribed_RNA"/>
</dbReference>